<dbReference type="KEGG" id="ghl:GM160_07670"/>
<evidence type="ECO:0000313" key="2">
    <source>
        <dbReference type="EMBL" id="QGT78784.1"/>
    </source>
</evidence>
<feature type="signal peptide" evidence="1">
    <location>
        <begin position="1"/>
        <end position="26"/>
    </location>
</feature>
<dbReference type="Pfam" id="PF03928">
    <property type="entry name" value="HbpS-like"/>
    <property type="match status" value="1"/>
</dbReference>
<organism evidence="2 3">
    <name type="scientific">Guyparkeria halophila</name>
    <dbReference type="NCBI Taxonomy" id="47960"/>
    <lineage>
        <taxon>Bacteria</taxon>
        <taxon>Pseudomonadati</taxon>
        <taxon>Pseudomonadota</taxon>
        <taxon>Gammaproteobacteria</taxon>
        <taxon>Chromatiales</taxon>
        <taxon>Thioalkalibacteraceae</taxon>
        <taxon>Guyparkeria</taxon>
    </lineage>
</organism>
<dbReference type="InterPro" id="IPR005624">
    <property type="entry name" value="PduO/GlcC-like"/>
</dbReference>
<protein>
    <submittedName>
        <fullName evidence="2">Heme-binding protein</fullName>
    </submittedName>
</protein>
<name>A0A6I6D5L0_9GAMM</name>
<dbReference type="InterPro" id="IPR038084">
    <property type="entry name" value="PduO/GlcC-like_sf"/>
</dbReference>
<evidence type="ECO:0000313" key="3">
    <source>
        <dbReference type="Proteomes" id="UP000427716"/>
    </source>
</evidence>
<reference evidence="2 3" key="1">
    <citation type="submission" date="2019-11" db="EMBL/GenBank/DDBJ databases">
        <authorList>
            <person name="Zhang J."/>
            <person name="Sun C."/>
        </authorList>
    </citation>
    <scope>NUCLEOTIDE SEQUENCE [LARGE SCALE GENOMIC DNA]</scope>
    <source>
        <strain evidence="3">sp2</strain>
    </source>
</reference>
<dbReference type="RefSeq" id="WP_156574322.1">
    <property type="nucleotide sequence ID" value="NZ_CP046415.1"/>
</dbReference>
<dbReference type="InterPro" id="IPR052517">
    <property type="entry name" value="GlcG_carb_metab_protein"/>
</dbReference>
<dbReference type="Proteomes" id="UP000427716">
    <property type="component" value="Chromosome"/>
</dbReference>
<dbReference type="Gene3D" id="3.30.450.150">
    <property type="entry name" value="Haem-degrading domain"/>
    <property type="match status" value="1"/>
</dbReference>
<accession>A0A6I6D5L0</accession>
<sequence>MQFTKNAIRGAVVATGLALAGNAAMAQSGQPMTVSVDRLSMEMALKAAQATMEACREEGIQVGVTVVDRGGNEQVVLRDVLAPDLTLRISKLKAYTAMSFNSATSAIEDRGAGALGHVPGLMFGAGGVTIEAGGKTYGAIGVSGAPSGETDEMCARKGAEAVAMDLEFL</sequence>
<gene>
    <name evidence="2" type="ORF">GM160_07670</name>
</gene>
<dbReference type="EMBL" id="CP046415">
    <property type="protein sequence ID" value="QGT78784.1"/>
    <property type="molecule type" value="Genomic_DNA"/>
</dbReference>
<dbReference type="AlphaFoldDB" id="A0A6I6D5L0"/>
<dbReference type="PANTHER" id="PTHR34309">
    <property type="entry name" value="SLR1406 PROTEIN"/>
    <property type="match status" value="1"/>
</dbReference>
<evidence type="ECO:0000256" key="1">
    <source>
        <dbReference type="SAM" id="SignalP"/>
    </source>
</evidence>
<feature type="chain" id="PRO_5026016523" evidence="1">
    <location>
        <begin position="27"/>
        <end position="169"/>
    </location>
</feature>
<dbReference type="PANTHER" id="PTHR34309:SF10">
    <property type="entry name" value="SLR1406 PROTEIN"/>
    <property type="match status" value="1"/>
</dbReference>
<proteinExistence type="predicted"/>
<keyword evidence="3" id="KW-1185">Reference proteome</keyword>
<dbReference type="SUPFAM" id="SSF143744">
    <property type="entry name" value="GlcG-like"/>
    <property type="match status" value="1"/>
</dbReference>
<keyword evidence="1" id="KW-0732">Signal</keyword>